<dbReference type="PANTHER" id="PTHR45947:SF3">
    <property type="entry name" value="SULFOQUINOVOSYL TRANSFERASE SQD2"/>
    <property type="match status" value="1"/>
</dbReference>
<dbReference type="InterPro" id="IPR028098">
    <property type="entry name" value="Glyco_trans_4-like_N"/>
</dbReference>
<evidence type="ECO:0000259" key="2">
    <source>
        <dbReference type="Pfam" id="PF13439"/>
    </source>
</evidence>
<reference evidence="4" key="1">
    <citation type="journal article" date="2019" name="Int. J. Syst. Evol. Microbiol.">
        <title>The Global Catalogue of Microorganisms (GCM) 10K type strain sequencing project: providing services to taxonomists for standard genome sequencing and annotation.</title>
        <authorList>
            <consortium name="The Broad Institute Genomics Platform"/>
            <consortium name="The Broad Institute Genome Sequencing Center for Infectious Disease"/>
            <person name="Wu L."/>
            <person name="Ma J."/>
        </authorList>
    </citation>
    <scope>NUCLEOTIDE SEQUENCE [LARGE SCALE GENOMIC DNA]</scope>
    <source>
        <strain evidence="4">CGMCC 4.7466</strain>
    </source>
</reference>
<evidence type="ECO:0000259" key="1">
    <source>
        <dbReference type="Pfam" id="PF00534"/>
    </source>
</evidence>
<dbReference type="Pfam" id="PF00534">
    <property type="entry name" value="Glycos_transf_1"/>
    <property type="match status" value="1"/>
</dbReference>
<feature type="domain" description="Glycosyltransferase subfamily 4-like N-terminal" evidence="2">
    <location>
        <begin position="27"/>
        <end position="174"/>
    </location>
</feature>
<accession>A0ABV9T3R0</accession>
<dbReference type="PANTHER" id="PTHR45947">
    <property type="entry name" value="SULFOQUINOVOSYL TRANSFERASE SQD2"/>
    <property type="match status" value="1"/>
</dbReference>
<dbReference type="InterPro" id="IPR050194">
    <property type="entry name" value="Glycosyltransferase_grp1"/>
</dbReference>
<dbReference type="EMBL" id="JBHSJJ010000008">
    <property type="protein sequence ID" value="MFC4873116.1"/>
    <property type="molecule type" value="Genomic_DNA"/>
</dbReference>
<keyword evidence="4" id="KW-1185">Reference proteome</keyword>
<protein>
    <submittedName>
        <fullName evidence="3">Glycosyltransferase family 4 protein</fullName>
        <ecNumber evidence="3">2.4.-.-</ecNumber>
    </submittedName>
</protein>
<dbReference type="SUPFAM" id="SSF53756">
    <property type="entry name" value="UDP-Glycosyltransferase/glycogen phosphorylase"/>
    <property type="match status" value="1"/>
</dbReference>
<dbReference type="GO" id="GO:0016757">
    <property type="term" value="F:glycosyltransferase activity"/>
    <property type="evidence" value="ECO:0007669"/>
    <property type="project" value="UniProtKB-KW"/>
</dbReference>
<keyword evidence="3" id="KW-0328">Glycosyltransferase</keyword>
<gene>
    <name evidence="3" type="ORF">ACFPFU_15565</name>
</gene>
<dbReference type="Pfam" id="PF13439">
    <property type="entry name" value="Glyco_transf_4"/>
    <property type="match status" value="1"/>
</dbReference>
<dbReference type="RefSeq" id="WP_377065695.1">
    <property type="nucleotide sequence ID" value="NZ_JBHSJJ010000008.1"/>
</dbReference>
<organism evidence="3 4">
    <name type="scientific">Negadavirga shengliensis</name>
    <dbReference type="NCBI Taxonomy" id="1389218"/>
    <lineage>
        <taxon>Bacteria</taxon>
        <taxon>Pseudomonadati</taxon>
        <taxon>Bacteroidota</taxon>
        <taxon>Cytophagia</taxon>
        <taxon>Cytophagales</taxon>
        <taxon>Cyclobacteriaceae</taxon>
        <taxon>Negadavirga</taxon>
    </lineage>
</organism>
<dbReference type="InterPro" id="IPR001296">
    <property type="entry name" value="Glyco_trans_1"/>
</dbReference>
<dbReference type="Gene3D" id="3.40.50.2000">
    <property type="entry name" value="Glycogen Phosphorylase B"/>
    <property type="match status" value="2"/>
</dbReference>
<dbReference type="Proteomes" id="UP001595818">
    <property type="component" value="Unassembled WGS sequence"/>
</dbReference>
<evidence type="ECO:0000313" key="4">
    <source>
        <dbReference type="Proteomes" id="UP001595818"/>
    </source>
</evidence>
<dbReference type="CDD" id="cd03801">
    <property type="entry name" value="GT4_PimA-like"/>
    <property type="match status" value="1"/>
</dbReference>
<proteinExistence type="predicted"/>
<keyword evidence="3" id="KW-0808">Transferase</keyword>
<evidence type="ECO:0000313" key="3">
    <source>
        <dbReference type="EMBL" id="MFC4873116.1"/>
    </source>
</evidence>
<feature type="domain" description="Glycosyl transferase family 1" evidence="1">
    <location>
        <begin position="201"/>
        <end position="358"/>
    </location>
</feature>
<comment type="caution">
    <text evidence="3">The sequence shown here is derived from an EMBL/GenBank/DDBJ whole genome shotgun (WGS) entry which is preliminary data.</text>
</comment>
<sequence length="391" mass="45885">MNTIYFISRDANWQHYRNEILNYLSIEKGVYVEILTTGQLKPYLKDSGNLKYRVFTNIFSDKRKINFFPSALWYIWKNRPDCVIGQNGALNITEYFALIVCKILKIRYVWWTRAYEHKPVKNLLLRKMRQRYVNFFLRRADAIIVYSKIGYEFLVQIGYSRKRIYLAYNTLDTHKLKNIKDRTRQQLNKQKFIKLEFPEISYESKFILFSGRINRFKKVHNLVKAMKCLVGWDINIHLIVIGEGEEMGKCVDLATNLNLGRNIHFKGAIYDQDELGKYFEIADIYSIPGSVGLGIVHAFSFGLPIITEDLDYHSAEIQYLKNDVNGYFVPEDEPQKLAEAIFKVLNDRTLLRKLSENALRTSENEAGVDVMINEFYRALTGSEKEIRAKAR</sequence>
<name>A0ABV9T3R0_9BACT</name>
<dbReference type="EC" id="2.4.-.-" evidence="3"/>